<dbReference type="GO" id="GO:0005886">
    <property type="term" value="C:plasma membrane"/>
    <property type="evidence" value="ECO:0007669"/>
    <property type="project" value="TreeGrafter"/>
</dbReference>
<organism evidence="5 6">
    <name type="scientific">Pyrenophora tritici-repentis</name>
    <dbReference type="NCBI Taxonomy" id="45151"/>
    <lineage>
        <taxon>Eukaryota</taxon>
        <taxon>Fungi</taxon>
        <taxon>Dikarya</taxon>
        <taxon>Ascomycota</taxon>
        <taxon>Pezizomycotina</taxon>
        <taxon>Dothideomycetes</taxon>
        <taxon>Pleosporomycetidae</taxon>
        <taxon>Pleosporales</taxon>
        <taxon>Pleosporineae</taxon>
        <taxon>Pleosporaceae</taxon>
        <taxon>Pyrenophora</taxon>
    </lineage>
</organism>
<dbReference type="PROSITE" id="PS50850">
    <property type="entry name" value="MFS"/>
    <property type="match status" value="1"/>
</dbReference>
<dbReference type="Gene3D" id="1.20.1250.20">
    <property type="entry name" value="MFS general substrate transporter like domains"/>
    <property type="match status" value="1"/>
</dbReference>
<keyword evidence="3" id="KW-1133">Transmembrane helix</keyword>
<protein>
    <submittedName>
        <fullName evidence="5">ProP, Permease major facilitator superfamily</fullName>
    </submittedName>
</protein>
<dbReference type="KEGG" id="ptrr:6347451"/>
<gene>
    <name evidence="5" type="ORF">PtrM4_036690</name>
</gene>
<evidence type="ECO:0000256" key="4">
    <source>
        <dbReference type="ARBA" id="ARBA00023136"/>
    </source>
</evidence>
<dbReference type="Proteomes" id="UP000245464">
    <property type="component" value="Chromosome 1"/>
</dbReference>
<evidence type="ECO:0000256" key="3">
    <source>
        <dbReference type="ARBA" id="ARBA00022989"/>
    </source>
</evidence>
<accession>A0A834VZE3</accession>
<dbReference type="PANTHER" id="PTHR23502">
    <property type="entry name" value="MAJOR FACILITATOR SUPERFAMILY"/>
    <property type="match status" value="1"/>
</dbReference>
<proteinExistence type="predicted"/>
<dbReference type="PANTHER" id="PTHR23502:SF47">
    <property type="entry name" value="MAJOR FACILITATOR SUPERFAMILY (MFS) PROFILE DOMAIN-CONTAINING PROTEIN-RELATED"/>
    <property type="match status" value="1"/>
</dbReference>
<evidence type="ECO:0000256" key="1">
    <source>
        <dbReference type="ARBA" id="ARBA00004141"/>
    </source>
</evidence>
<dbReference type="InterPro" id="IPR020846">
    <property type="entry name" value="MFS_dom"/>
</dbReference>
<sequence>MAFFLQYRAIKCHVKEELQRVTEFSDPFSAATAHMPMTSDEAQELGGLQSAGKSEPFTRILGITLMEDGNNESCYQVDWVGPDDPHNPKQWSTLHRVGATLLVCTVAFVATAASAIDSAVITRASADFGVSEVAELLATALFLVGFGLGALLPSPLSELVGRYPVYLGSLLVFACWILGAALAPNFGAQIVFRFLAGFLASTSLTVAGGSVGDLWNPIEKTFAFPLFAIPAFGGPVFGPVIGAYIGYEQDINWRWTEWITLIMIGAVFVLILLFKRESFAPRLLHYKASHFRKLTGNNKFKTTAEASHSSLGNLFSRCFSRPFFLYTQPVVMAFTLYLVIVYIILFTFLDGYPCIFTETYGINEGLSNICFIGLFVGIALAVVLVPIVYRITIRQLQRDGDDGSGSLINRESRLYFAMIGAPALSIGLFWMGWTDYVCHCKRCRCINNTRHSLQSRYGLLLRRHFSSASAISASSCPHTCTSSTATRPTQRRC</sequence>
<evidence type="ECO:0000313" key="6">
    <source>
        <dbReference type="Proteomes" id="UP000245464"/>
    </source>
</evidence>
<comment type="subcellular location">
    <subcellularLocation>
        <location evidence="1">Membrane</location>
        <topology evidence="1">Multi-pass membrane protein</topology>
    </subcellularLocation>
</comment>
<dbReference type="EMBL" id="NQIK02000001">
    <property type="protein sequence ID" value="KAF7579429.1"/>
    <property type="molecule type" value="Genomic_DNA"/>
</dbReference>
<dbReference type="InterPro" id="IPR036259">
    <property type="entry name" value="MFS_trans_sf"/>
</dbReference>
<dbReference type="SUPFAM" id="SSF103473">
    <property type="entry name" value="MFS general substrate transporter"/>
    <property type="match status" value="1"/>
</dbReference>
<comment type="caution">
    <text evidence="5">The sequence shown here is derived from an EMBL/GenBank/DDBJ whole genome shotgun (WGS) entry which is preliminary data.</text>
</comment>
<dbReference type="AlphaFoldDB" id="A0A834VZE3"/>
<dbReference type="RefSeq" id="XP_065966371.1">
    <property type="nucleotide sequence ID" value="XM_066104169.1"/>
</dbReference>
<keyword evidence="2" id="KW-0812">Transmembrane</keyword>
<dbReference type="GO" id="GO:0022857">
    <property type="term" value="F:transmembrane transporter activity"/>
    <property type="evidence" value="ECO:0007669"/>
    <property type="project" value="InterPro"/>
</dbReference>
<evidence type="ECO:0000313" key="5">
    <source>
        <dbReference type="EMBL" id="KAF7579429.1"/>
    </source>
</evidence>
<dbReference type="Pfam" id="PF07690">
    <property type="entry name" value="MFS_1"/>
    <property type="match status" value="1"/>
</dbReference>
<name>A0A834VZE3_9PLEO</name>
<keyword evidence="4" id="KW-0472">Membrane</keyword>
<dbReference type="GeneID" id="6347451"/>
<dbReference type="InterPro" id="IPR011701">
    <property type="entry name" value="MFS"/>
</dbReference>
<evidence type="ECO:0000256" key="2">
    <source>
        <dbReference type="ARBA" id="ARBA00022692"/>
    </source>
</evidence>
<reference evidence="5 6" key="1">
    <citation type="journal article" date="2018" name="BMC Genomics">
        <title>Comparative genomics of the wheat fungal pathogen Pyrenophora tritici-repentis reveals chromosomal variations and genome plasticity.</title>
        <authorList>
            <person name="Moolhuijzen P."/>
            <person name="See P.T."/>
            <person name="Hane J.K."/>
            <person name="Shi G."/>
            <person name="Liu Z."/>
            <person name="Oliver R.P."/>
            <person name="Moffat C.S."/>
        </authorList>
    </citation>
    <scope>NUCLEOTIDE SEQUENCE [LARGE SCALE GENOMIC DNA]</scope>
    <source>
        <strain evidence="5">M4</strain>
    </source>
</reference>